<dbReference type="GO" id="GO:0035770">
    <property type="term" value="C:ribonucleoprotein granule"/>
    <property type="evidence" value="ECO:0007669"/>
    <property type="project" value="TreeGrafter"/>
</dbReference>
<gene>
    <name evidence="1" type="ORF">POVCU2_0074660</name>
</gene>
<evidence type="ECO:0000313" key="1">
    <source>
        <dbReference type="EMBL" id="SBS92530.1"/>
    </source>
</evidence>
<dbReference type="GO" id="GO:0000963">
    <property type="term" value="P:mitochondrial RNA processing"/>
    <property type="evidence" value="ECO:0007669"/>
    <property type="project" value="TreeGrafter"/>
</dbReference>
<proteinExistence type="predicted"/>
<organism evidence="1 2">
    <name type="scientific">Plasmodium ovale curtisi</name>
    <dbReference type="NCBI Taxonomy" id="864141"/>
    <lineage>
        <taxon>Eukaryota</taxon>
        <taxon>Sar</taxon>
        <taxon>Alveolata</taxon>
        <taxon>Apicomplexa</taxon>
        <taxon>Aconoidasida</taxon>
        <taxon>Haemosporida</taxon>
        <taxon>Plasmodiidae</taxon>
        <taxon>Plasmodium</taxon>
        <taxon>Plasmodium (Plasmodium)</taxon>
    </lineage>
</organism>
<dbReference type="PANTHER" id="PTHR21228:SF40">
    <property type="entry name" value="LD45607P"/>
    <property type="match status" value="1"/>
</dbReference>
<sequence length="838" mass="96945">MTILRYSRCINFVRKEQNTYFAYLGSRRDVSYDTLAGIPWMSHSRITNVFERVSNEGPYDKITWEKLSERAIKICKSFSVKEIGRILYACSKVKYRNIKIIYKFTEKIKKKEIEKVDFLACAHICHALNSLNYMDKNLYESLLSRILKLQISDNSFSVIITLNAYAKHCNDDYFRELAFDLLIFSLKHFDIYKKSCSPQGLSMLLNSFSQVVKPSPSFLKKEDDEMEKICIDRRKREFEKNSIFRQCGNIINISHENSSSDGTWRDSTTGKNYQGGMSDEFLKVEPKRSNEQYCIKLIDRKRKKEEDEEREIESSISSYIYNESEMMEMEKSMMNRRRKDVQEDTSYEEDAMRNAEKPFEDIIDRRKSRKILREYFLTLLLQITKCIEKMNTQSLSLIINACCRIPFDVPEEFLKIISEEIDRKIPYATIRHLSLIVNGFVKLNIRNEIYMSNIFNEIEKKLHSCDEQQLHFILNSMVKLNYRNDNLLHKLSAKFMLKIRKMNISTMCNVMYNYAKLNIFNGDMFQLYQMYFKKIIHTGELHHLALSSYVFAKYHVINSITHFILNKTEDILKKEKIIMTIQIMKDILILVNSFSQLDIYSDVLAYHLFYIINVNKEKLKWNDTDNNLHEGSDILYQVESLQKMETNTYILNADMMAKMLYSKWERTKSSASEVTASEVTASEVTASEVTASEVTASEVTASEVTASEVTASEVTASEVTASEVTASEVTASEVTASEVIASEVTASEVTASEVTASEVIASEVTASEVTASKVTVATERERKKKGTSFKNGDNAAVLRMEGCDELYMCLMLPPLDSSSSRFFIQVFFLHSITLFKYG</sequence>
<dbReference type="InterPro" id="IPR050870">
    <property type="entry name" value="FAST_kinase"/>
</dbReference>
<dbReference type="Gene3D" id="2.160.10.20">
    <property type="entry name" value="Insect antifreeze protein"/>
    <property type="match status" value="1"/>
</dbReference>
<dbReference type="GO" id="GO:0005759">
    <property type="term" value="C:mitochondrial matrix"/>
    <property type="evidence" value="ECO:0007669"/>
    <property type="project" value="TreeGrafter"/>
</dbReference>
<protein>
    <submittedName>
        <fullName evidence="1">Uncharacterized protein</fullName>
    </submittedName>
</protein>
<evidence type="ECO:0000313" key="2">
    <source>
        <dbReference type="Proteomes" id="UP000078560"/>
    </source>
</evidence>
<dbReference type="Proteomes" id="UP000078560">
    <property type="component" value="Unassembled WGS sequence"/>
</dbReference>
<reference evidence="2" key="1">
    <citation type="submission" date="2016-05" db="EMBL/GenBank/DDBJ databases">
        <authorList>
            <person name="Naeem Raeece"/>
        </authorList>
    </citation>
    <scope>NUCLEOTIDE SEQUENCE [LARGE SCALE GENOMIC DNA]</scope>
</reference>
<dbReference type="AlphaFoldDB" id="A0A1A8WK64"/>
<dbReference type="EMBL" id="FLQU01001309">
    <property type="protein sequence ID" value="SBS92530.1"/>
    <property type="molecule type" value="Genomic_DNA"/>
</dbReference>
<dbReference type="GO" id="GO:0044528">
    <property type="term" value="P:regulation of mitochondrial mRNA stability"/>
    <property type="evidence" value="ECO:0007669"/>
    <property type="project" value="TreeGrafter"/>
</dbReference>
<dbReference type="GO" id="GO:0003723">
    <property type="term" value="F:RNA binding"/>
    <property type="evidence" value="ECO:0007669"/>
    <property type="project" value="TreeGrafter"/>
</dbReference>
<accession>A0A1A8WK64</accession>
<dbReference type="PANTHER" id="PTHR21228">
    <property type="entry name" value="FAST LEU-RICH DOMAIN-CONTAINING"/>
    <property type="match status" value="1"/>
</dbReference>
<name>A0A1A8WK64_PLAOA</name>